<dbReference type="PROSITE" id="PS50043">
    <property type="entry name" value="HTH_LUXR_2"/>
    <property type="match status" value="1"/>
</dbReference>
<feature type="domain" description="HTH luxR-type" evidence="7">
    <location>
        <begin position="144"/>
        <end position="207"/>
    </location>
</feature>
<feature type="region of interest" description="Disordered" evidence="6">
    <location>
        <begin position="199"/>
        <end position="315"/>
    </location>
</feature>
<keyword evidence="1 5" id="KW-0597">Phosphoprotein</keyword>
<dbReference type="CDD" id="cd06170">
    <property type="entry name" value="LuxR_C_like"/>
    <property type="match status" value="1"/>
</dbReference>
<feature type="compositionally biased region" description="Polar residues" evidence="6">
    <location>
        <begin position="277"/>
        <end position="288"/>
    </location>
</feature>
<dbReference type="GO" id="GO:0003677">
    <property type="term" value="F:DNA binding"/>
    <property type="evidence" value="ECO:0007669"/>
    <property type="project" value="UniProtKB-KW"/>
</dbReference>
<organism evidence="9 10">
    <name type="scientific">Streptomyces albus (strain ATCC 21838 / DSM 41398 / FERM P-419 / JCM 4703 / NBRC 107858)</name>
    <dbReference type="NCBI Taxonomy" id="1081613"/>
    <lineage>
        <taxon>Bacteria</taxon>
        <taxon>Bacillati</taxon>
        <taxon>Actinomycetota</taxon>
        <taxon>Actinomycetes</taxon>
        <taxon>Kitasatosporales</taxon>
        <taxon>Streptomycetaceae</taxon>
        <taxon>Streptomyces</taxon>
    </lineage>
</organism>
<dbReference type="SMART" id="SM00448">
    <property type="entry name" value="REC"/>
    <property type="match status" value="1"/>
</dbReference>
<keyword evidence="10" id="KW-1185">Reference proteome</keyword>
<sequence length="315" mass="34216">MRLILAEDSTLLRAGLERLLTEEGHKVLAAVDNAERLLEAVAEQQPDVVVADVRMPPTHTDEGLRAALEIRRRWPDVGVLVLSQYIEKRYARELFTVESAGVGYLLKDRVVEIDEFLDALERVASGRSAFDQEVVRQLVGHSKQSDHLARLTSRERDVLAQMAQGHSNPAIAQRLSISQSGVEKHVNAIFDKLELARSTGTHAGSSPSCATWARRPTTAAVTTGDRADEHRPLPQLLRCAGAAGSAAQPQQPPPQHPPPPEDGAWTGEETAPPTATVERSLTVSSWPAGQSAGAEDSAMGRDSSKVSPQVRQRYS</sequence>
<name>A0A0B5EVQ4_STRA4</name>
<dbReference type="AlphaFoldDB" id="A0A0B5EVQ4"/>
<keyword evidence="4" id="KW-0804">Transcription</keyword>
<keyword evidence="2" id="KW-0805">Transcription regulation</keyword>
<protein>
    <submittedName>
        <fullName evidence="9">Two-component system response regulator</fullName>
    </submittedName>
</protein>
<evidence type="ECO:0000259" key="8">
    <source>
        <dbReference type="PROSITE" id="PS50110"/>
    </source>
</evidence>
<dbReference type="InterPro" id="IPR016032">
    <property type="entry name" value="Sig_transdc_resp-reg_C-effctor"/>
</dbReference>
<dbReference type="Gene3D" id="3.40.50.2300">
    <property type="match status" value="1"/>
</dbReference>
<dbReference type="Pfam" id="PF00072">
    <property type="entry name" value="Response_reg"/>
    <property type="match status" value="1"/>
</dbReference>
<dbReference type="PRINTS" id="PR00038">
    <property type="entry name" value="HTHLUXR"/>
</dbReference>
<dbReference type="PROSITE" id="PS50110">
    <property type="entry name" value="RESPONSE_REGULATORY"/>
    <property type="match status" value="1"/>
</dbReference>
<dbReference type="SUPFAM" id="SSF46894">
    <property type="entry name" value="C-terminal effector domain of the bipartite response regulators"/>
    <property type="match status" value="1"/>
</dbReference>
<evidence type="ECO:0000256" key="3">
    <source>
        <dbReference type="ARBA" id="ARBA00023125"/>
    </source>
</evidence>
<dbReference type="InterPro" id="IPR011006">
    <property type="entry name" value="CheY-like_superfamily"/>
</dbReference>
<evidence type="ECO:0000256" key="4">
    <source>
        <dbReference type="ARBA" id="ARBA00023163"/>
    </source>
</evidence>
<reference evidence="9 10" key="1">
    <citation type="submission" date="2015-01" db="EMBL/GenBank/DDBJ databases">
        <title>Enhanced salinomycin production by adjusting the supply of polyketide extender units in Streptomyce albus DSM 41398.</title>
        <authorList>
            <person name="Lu C."/>
        </authorList>
    </citation>
    <scope>NUCLEOTIDE SEQUENCE [LARGE SCALE GENOMIC DNA]</scope>
    <source>
        <strain evidence="10">ATCC 21838 / DSM 41398 / FERM P-419 / JCM 4703 / NBRC 107858</strain>
    </source>
</reference>
<dbReference type="Proteomes" id="UP000031523">
    <property type="component" value="Chromosome"/>
</dbReference>
<evidence type="ECO:0000259" key="7">
    <source>
        <dbReference type="PROSITE" id="PS50043"/>
    </source>
</evidence>
<dbReference type="InterPro" id="IPR000792">
    <property type="entry name" value="Tscrpt_reg_LuxR_C"/>
</dbReference>
<feature type="domain" description="Response regulatory" evidence="8">
    <location>
        <begin position="2"/>
        <end position="122"/>
    </location>
</feature>
<gene>
    <name evidence="9" type="ORF">SLNWT_5468</name>
</gene>
<dbReference type="InterPro" id="IPR039420">
    <property type="entry name" value="WalR-like"/>
</dbReference>
<evidence type="ECO:0000313" key="9">
    <source>
        <dbReference type="EMBL" id="AJE85844.1"/>
    </source>
</evidence>
<keyword evidence="3" id="KW-0238">DNA-binding</keyword>
<feature type="compositionally biased region" description="Polar residues" evidence="6">
    <location>
        <begin position="199"/>
        <end position="209"/>
    </location>
</feature>
<feature type="modified residue" description="4-aspartylphosphate" evidence="5">
    <location>
        <position position="52"/>
    </location>
</feature>
<dbReference type="CDD" id="cd17535">
    <property type="entry name" value="REC_NarL-like"/>
    <property type="match status" value="1"/>
</dbReference>
<dbReference type="PANTHER" id="PTHR43214">
    <property type="entry name" value="TWO-COMPONENT RESPONSE REGULATOR"/>
    <property type="match status" value="1"/>
</dbReference>
<feature type="compositionally biased region" description="Polar residues" evidence="6">
    <location>
        <begin position="305"/>
        <end position="315"/>
    </location>
</feature>
<evidence type="ECO:0000256" key="2">
    <source>
        <dbReference type="ARBA" id="ARBA00023015"/>
    </source>
</evidence>
<dbReference type="InterPro" id="IPR001789">
    <property type="entry name" value="Sig_transdc_resp-reg_receiver"/>
</dbReference>
<evidence type="ECO:0000256" key="1">
    <source>
        <dbReference type="ARBA" id="ARBA00022553"/>
    </source>
</evidence>
<dbReference type="GO" id="GO:0006355">
    <property type="term" value="P:regulation of DNA-templated transcription"/>
    <property type="evidence" value="ECO:0007669"/>
    <property type="project" value="InterPro"/>
</dbReference>
<dbReference type="PANTHER" id="PTHR43214:SF24">
    <property type="entry name" value="TRANSCRIPTIONAL REGULATORY PROTEIN NARL-RELATED"/>
    <property type="match status" value="1"/>
</dbReference>
<feature type="compositionally biased region" description="Pro residues" evidence="6">
    <location>
        <begin position="250"/>
        <end position="261"/>
    </location>
</feature>
<evidence type="ECO:0000313" key="10">
    <source>
        <dbReference type="Proteomes" id="UP000031523"/>
    </source>
</evidence>
<accession>A0A0B5EVQ4</accession>
<evidence type="ECO:0000256" key="6">
    <source>
        <dbReference type="SAM" id="MobiDB-lite"/>
    </source>
</evidence>
<dbReference type="GO" id="GO:0000160">
    <property type="term" value="P:phosphorelay signal transduction system"/>
    <property type="evidence" value="ECO:0007669"/>
    <property type="project" value="InterPro"/>
</dbReference>
<evidence type="ECO:0000256" key="5">
    <source>
        <dbReference type="PROSITE-ProRule" id="PRU00169"/>
    </source>
</evidence>
<dbReference type="EMBL" id="CP010519">
    <property type="protein sequence ID" value="AJE85844.1"/>
    <property type="molecule type" value="Genomic_DNA"/>
</dbReference>
<dbReference type="Pfam" id="PF00196">
    <property type="entry name" value="GerE"/>
    <property type="match status" value="1"/>
</dbReference>
<dbReference type="SMART" id="SM00421">
    <property type="entry name" value="HTH_LUXR"/>
    <property type="match status" value="1"/>
</dbReference>
<dbReference type="InterPro" id="IPR058245">
    <property type="entry name" value="NreC/VraR/RcsB-like_REC"/>
</dbReference>
<proteinExistence type="predicted"/>
<dbReference type="KEGG" id="sals:SLNWT_5468"/>
<dbReference type="SUPFAM" id="SSF52172">
    <property type="entry name" value="CheY-like"/>
    <property type="match status" value="1"/>
</dbReference>